<reference evidence="7" key="1">
    <citation type="submission" date="2015-11" db="EMBL/GenBank/DDBJ databases">
        <authorList>
            <person name="Zhang Y."/>
            <person name="Guo Z."/>
        </authorList>
    </citation>
    <scope>NUCLEOTIDE SEQUENCE</scope>
    <source>
        <strain evidence="7">BN30871</strain>
    </source>
</reference>
<name>A0A0S4XMG7_9BACT</name>
<dbReference type="PANTHER" id="PTHR43105">
    <property type="entry name" value="RESPIRATORY NITRATE REDUCTASE"/>
    <property type="match status" value="1"/>
</dbReference>
<organism evidence="7">
    <name type="scientific">Sulfurovum sp. enrichment culture clone C5</name>
    <dbReference type="NCBI Taxonomy" id="497650"/>
    <lineage>
        <taxon>Bacteria</taxon>
        <taxon>Pseudomonadati</taxon>
        <taxon>Campylobacterota</taxon>
        <taxon>Epsilonproteobacteria</taxon>
        <taxon>Campylobacterales</taxon>
        <taxon>Sulfurovaceae</taxon>
        <taxon>Sulfurovum</taxon>
        <taxon>environmental samples</taxon>
    </lineage>
</organism>
<keyword evidence="2" id="KW-0479">Metal-binding</keyword>
<dbReference type="GO" id="GO:0003954">
    <property type="term" value="F:NADH dehydrogenase activity"/>
    <property type="evidence" value="ECO:0007669"/>
    <property type="project" value="TreeGrafter"/>
</dbReference>
<dbReference type="Pfam" id="PF04879">
    <property type="entry name" value="Molybdop_Fe4S4"/>
    <property type="match status" value="1"/>
</dbReference>
<accession>A0A0S4XMG7</accession>
<dbReference type="GO" id="GO:0022904">
    <property type="term" value="P:respiratory electron transport chain"/>
    <property type="evidence" value="ECO:0007669"/>
    <property type="project" value="TreeGrafter"/>
</dbReference>
<protein>
    <submittedName>
        <fullName evidence="7">Formate dehydrogenase, alpha subunit</fullName>
        <ecNumber evidence="7">1.2.1.2</ecNumber>
    </submittedName>
</protein>
<keyword evidence="3 7" id="KW-0560">Oxidoreductase</keyword>
<dbReference type="InterPro" id="IPR050123">
    <property type="entry name" value="Prok_molybdopt-oxidoreductase"/>
</dbReference>
<keyword evidence="4" id="KW-0408">Iron</keyword>
<sequence>MPFNDTQEIESVCTYCGVGCDIVGIVENNEIQKIIAHKDGVVSQGKLCIKGKSGYGFVNSPNRINTPLVRKSFLENNEQIFKVIKNSLAEHDEKYYSCDLDTATTIAAMKLKEIKSKYSGDSFCAIGGARTNCESSYLLQKFCRSTMQSPHVDNCARVCHSPSLKGMRTTIGEGAATNPYNDIYECEFMIVIGSNTIEAHPIIANRIVDMAKTHNNLAIIDVRDTKLSKFAKQNCIIPYEANLMILNMMAYVIIDEELYDESFLKNRTKGFEEFREKILNDPYANPDFAKNIKGYEYLAKQIPNIAREYAVKKSMIFWGLGITEHTDGSYAVMAITHLALMTGNIGKSGAGLMPLRGQNNVQGACDMGCLPYFAPDYQKPEIDGLMTPQLIDEMIKGNIKAMINVGEDIAHIHPNQNKIHKALENLEFLMVQELFMTQIGKLADLVIGVKSAYEKTGVYINAMRRLHLSQPLVHSSLPDDWEVLKMIDNKMGGDFVYETSEDVWEEVTQVAHRRFSGAKYYRLARHRKRGMQWPIHHEDTPILHLLDFRTEDGLGEFHYHKYKIRGMVEDILNNDFYNDSLFGYYLTTGRTLVHYNNSAQTKESPRLQESYSEDILLAPEYAQKIFKSDKVILKTIYGQTEPLSVKYTDKIREKTLFCTFHHAKSKINHIFGDECDELIMTAKFKSLKVEVLPQ</sequence>
<dbReference type="GO" id="GO:0051539">
    <property type="term" value="F:4 iron, 4 sulfur cluster binding"/>
    <property type="evidence" value="ECO:0007669"/>
    <property type="project" value="UniProtKB-KW"/>
</dbReference>
<dbReference type="InterPro" id="IPR006656">
    <property type="entry name" value="Mopterin_OxRdtase"/>
</dbReference>
<keyword evidence="5" id="KW-0411">Iron-sulfur</keyword>
<dbReference type="SMART" id="SM00926">
    <property type="entry name" value="Molybdop_Fe4S4"/>
    <property type="match status" value="1"/>
</dbReference>
<dbReference type="InterPro" id="IPR006657">
    <property type="entry name" value="MoPterin_dinucl-bd_dom"/>
</dbReference>
<evidence type="ECO:0000256" key="4">
    <source>
        <dbReference type="ARBA" id="ARBA00023004"/>
    </source>
</evidence>
<keyword evidence="1" id="KW-0004">4Fe-4S</keyword>
<evidence type="ECO:0000313" key="7">
    <source>
        <dbReference type="EMBL" id="CUV65160.1"/>
    </source>
</evidence>
<dbReference type="PROSITE" id="PS51669">
    <property type="entry name" value="4FE4S_MOW_BIS_MGD"/>
    <property type="match status" value="1"/>
</dbReference>
<dbReference type="EC" id="1.2.1.2" evidence="7"/>
<evidence type="ECO:0000256" key="1">
    <source>
        <dbReference type="ARBA" id="ARBA00022485"/>
    </source>
</evidence>
<dbReference type="SUPFAM" id="SSF50692">
    <property type="entry name" value="ADC-like"/>
    <property type="match status" value="1"/>
</dbReference>
<dbReference type="Gene3D" id="2.20.25.90">
    <property type="entry name" value="ADC-like domains"/>
    <property type="match status" value="1"/>
</dbReference>
<evidence type="ECO:0000256" key="3">
    <source>
        <dbReference type="ARBA" id="ARBA00023002"/>
    </source>
</evidence>
<dbReference type="AlphaFoldDB" id="A0A0S4XMG7"/>
<dbReference type="InterPro" id="IPR006963">
    <property type="entry name" value="Mopterin_OxRdtase_4Fe-4S_dom"/>
</dbReference>
<gene>
    <name evidence="7" type="primary">fdhA</name>
    <name evidence="7" type="ORF">BN3087_210007</name>
</gene>
<dbReference type="GO" id="GO:0016020">
    <property type="term" value="C:membrane"/>
    <property type="evidence" value="ECO:0007669"/>
    <property type="project" value="TreeGrafter"/>
</dbReference>
<evidence type="ECO:0000256" key="2">
    <source>
        <dbReference type="ARBA" id="ARBA00022723"/>
    </source>
</evidence>
<evidence type="ECO:0000259" key="6">
    <source>
        <dbReference type="PROSITE" id="PS51669"/>
    </source>
</evidence>
<feature type="domain" description="4Fe-4S Mo/W bis-MGD-type" evidence="6">
    <location>
        <begin position="6"/>
        <end position="62"/>
    </location>
</feature>
<dbReference type="Pfam" id="PF00384">
    <property type="entry name" value="Molybdopterin"/>
    <property type="match status" value="1"/>
</dbReference>
<dbReference type="Gene3D" id="3.40.50.740">
    <property type="match status" value="1"/>
</dbReference>
<evidence type="ECO:0000256" key="5">
    <source>
        <dbReference type="ARBA" id="ARBA00023014"/>
    </source>
</evidence>
<dbReference type="Gene3D" id="2.40.40.20">
    <property type="match status" value="1"/>
</dbReference>
<proteinExistence type="predicted"/>
<dbReference type="SUPFAM" id="SSF53706">
    <property type="entry name" value="Formate dehydrogenase/DMSO reductase, domains 1-3"/>
    <property type="match status" value="1"/>
</dbReference>
<dbReference type="GO" id="GO:0043546">
    <property type="term" value="F:molybdopterin cofactor binding"/>
    <property type="evidence" value="ECO:0007669"/>
    <property type="project" value="InterPro"/>
</dbReference>
<dbReference type="PANTHER" id="PTHR43105:SF14">
    <property type="entry name" value="FORMATE DEHYDROGENASE H"/>
    <property type="match status" value="1"/>
</dbReference>
<dbReference type="EMBL" id="FAXN01000020">
    <property type="protein sequence ID" value="CUV65160.1"/>
    <property type="molecule type" value="Genomic_DNA"/>
</dbReference>
<dbReference type="GO" id="GO:0046872">
    <property type="term" value="F:metal ion binding"/>
    <property type="evidence" value="ECO:0007669"/>
    <property type="project" value="UniProtKB-KW"/>
</dbReference>
<dbReference type="InterPro" id="IPR009010">
    <property type="entry name" value="Asp_de-COase-like_dom_sf"/>
</dbReference>
<dbReference type="Gene3D" id="3.40.228.10">
    <property type="entry name" value="Dimethylsulfoxide Reductase, domain 2"/>
    <property type="match status" value="1"/>
</dbReference>
<dbReference type="Pfam" id="PF01568">
    <property type="entry name" value="Molydop_binding"/>
    <property type="match status" value="1"/>
</dbReference>